<evidence type="ECO:0000256" key="3">
    <source>
        <dbReference type="ARBA" id="ARBA00022692"/>
    </source>
</evidence>
<evidence type="ECO:0000313" key="10">
    <source>
        <dbReference type="Proteomes" id="UP000198287"/>
    </source>
</evidence>
<dbReference type="PROSITE" id="PS50255">
    <property type="entry name" value="CYTOCHROME_B5_2"/>
    <property type="match status" value="1"/>
</dbReference>
<keyword evidence="3" id="KW-0812">Transmembrane</keyword>
<keyword evidence="10" id="KW-1185">Reference proteome</keyword>
<accession>A0A226DX75</accession>
<proteinExistence type="inferred from homology"/>
<dbReference type="GO" id="GO:0016717">
    <property type="term" value="F:oxidoreductase activity, acting on paired donors, with oxidation of a pair of donors resulting in the reduction of molecular oxygen to two molecules of water"/>
    <property type="evidence" value="ECO:0007669"/>
    <property type="project" value="TreeGrafter"/>
</dbReference>
<feature type="domain" description="Cytochrome b5 heme-binding" evidence="8">
    <location>
        <begin position="1"/>
        <end position="53"/>
    </location>
</feature>
<dbReference type="InterPro" id="IPR005804">
    <property type="entry name" value="FA_desaturase_dom"/>
</dbReference>
<comment type="caution">
    <text evidence="9">The sequence shown here is derived from an EMBL/GenBank/DDBJ whole genome shotgun (WGS) entry which is preliminary data.</text>
</comment>
<evidence type="ECO:0000256" key="1">
    <source>
        <dbReference type="ARBA" id="ARBA00004141"/>
    </source>
</evidence>
<keyword evidence="6" id="KW-0443">Lipid metabolism</keyword>
<reference evidence="9 10" key="1">
    <citation type="submission" date="2015-12" db="EMBL/GenBank/DDBJ databases">
        <title>The genome of Folsomia candida.</title>
        <authorList>
            <person name="Faddeeva A."/>
            <person name="Derks M.F."/>
            <person name="Anvar Y."/>
            <person name="Smit S."/>
            <person name="Van Straalen N."/>
            <person name="Roelofs D."/>
        </authorList>
    </citation>
    <scope>NUCLEOTIDE SEQUENCE [LARGE SCALE GENOMIC DNA]</scope>
    <source>
        <strain evidence="9 10">VU population</strain>
        <tissue evidence="9">Whole body</tissue>
    </source>
</reference>
<evidence type="ECO:0000313" key="9">
    <source>
        <dbReference type="EMBL" id="OXA49317.1"/>
    </source>
</evidence>
<dbReference type="InterPro" id="IPR001199">
    <property type="entry name" value="Cyt_B5-like_heme/steroid-bd"/>
</dbReference>
<keyword evidence="7" id="KW-0472">Membrane</keyword>
<keyword evidence="5" id="KW-0560">Oxidoreductase</keyword>
<organism evidence="9 10">
    <name type="scientific">Folsomia candida</name>
    <name type="common">Springtail</name>
    <dbReference type="NCBI Taxonomy" id="158441"/>
    <lineage>
        <taxon>Eukaryota</taxon>
        <taxon>Metazoa</taxon>
        <taxon>Ecdysozoa</taxon>
        <taxon>Arthropoda</taxon>
        <taxon>Hexapoda</taxon>
        <taxon>Collembola</taxon>
        <taxon>Entomobryomorpha</taxon>
        <taxon>Isotomoidea</taxon>
        <taxon>Isotomidae</taxon>
        <taxon>Proisotominae</taxon>
        <taxon>Folsomia</taxon>
    </lineage>
</organism>
<dbReference type="InterPro" id="IPR012171">
    <property type="entry name" value="Fatty_acid_desaturase"/>
</dbReference>
<gene>
    <name evidence="9" type="ORF">Fcan01_16014</name>
</gene>
<dbReference type="Gene3D" id="3.10.120.10">
    <property type="entry name" value="Cytochrome b5-like heme/steroid binding domain"/>
    <property type="match status" value="1"/>
</dbReference>
<dbReference type="OrthoDB" id="260091at2759"/>
<protein>
    <submittedName>
        <fullName evidence="9">Fatty acid desaturase 2</fullName>
    </submittedName>
</protein>
<evidence type="ECO:0000256" key="4">
    <source>
        <dbReference type="ARBA" id="ARBA00022989"/>
    </source>
</evidence>
<keyword evidence="4" id="KW-1133">Transmembrane helix</keyword>
<dbReference type="PANTHER" id="PTHR19353:SF88">
    <property type="entry name" value="DELTA(5) FATTY ACID DESATURASE FAT-4"/>
    <property type="match status" value="1"/>
</dbReference>
<name>A0A226DX75_FOLCA</name>
<dbReference type="GO" id="GO:0016020">
    <property type="term" value="C:membrane"/>
    <property type="evidence" value="ECO:0007669"/>
    <property type="project" value="UniProtKB-SubCell"/>
</dbReference>
<dbReference type="EMBL" id="LNIX01000010">
    <property type="protein sequence ID" value="OXA49317.1"/>
    <property type="molecule type" value="Genomic_DNA"/>
</dbReference>
<evidence type="ECO:0000256" key="7">
    <source>
        <dbReference type="ARBA" id="ARBA00023136"/>
    </source>
</evidence>
<evidence type="ECO:0000259" key="8">
    <source>
        <dbReference type="PROSITE" id="PS50255"/>
    </source>
</evidence>
<dbReference type="SUPFAM" id="SSF55856">
    <property type="entry name" value="Cytochrome b5-like heme/steroid binding domain"/>
    <property type="match status" value="1"/>
</dbReference>
<evidence type="ECO:0000256" key="2">
    <source>
        <dbReference type="ARBA" id="ARBA00009295"/>
    </source>
</evidence>
<comment type="similarity">
    <text evidence="2">Belongs to the fatty acid desaturase type 1 family.</text>
</comment>
<dbReference type="InterPro" id="IPR036400">
    <property type="entry name" value="Cyt_B5-like_heme/steroid_sf"/>
</dbReference>
<evidence type="ECO:0000256" key="6">
    <source>
        <dbReference type="ARBA" id="ARBA00023098"/>
    </source>
</evidence>
<dbReference type="PANTHER" id="PTHR19353">
    <property type="entry name" value="FATTY ACID DESATURASE 2"/>
    <property type="match status" value="1"/>
</dbReference>
<evidence type="ECO:0000256" key="5">
    <source>
        <dbReference type="ARBA" id="ARBA00023002"/>
    </source>
</evidence>
<dbReference type="Proteomes" id="UP000198287">
    <property type="component" value="Unassembled WGS sequence"/>
</dbReference>
<comment type="subcellular location">
    <subcellularLocation>
        <location evidence="1">Membrane</location>
        <topology evidence="1">Multi-pass membrane protein</topology>
    </subcellularLocation>
</comment>
<dbReference type="GO" id="GO:0006629">
    <property type="term" value="P:lipid metabolic process"/>
    <property type="evidence" value="ECO:0007669"/>
    <property type="project" value="UniProtKB-KW"/>
</dbReference>
<dbReference type="AlphaFoldDB" id="A0A226DX75"/>
<dbReference type="Pfam" id="PF00487">
    <property type="entry name" value="FA_desaturase"/>
    <property type="match status" value="1"/>
</dbReference>
<dbReference type="Pfam" id="PF00173">
    <property type="entry name" value="Cyt-b5"/>
    <property type="match status" value="1"/>
</dbReference>
<sequence length="376" mass="43526">MCREISRDPLEILFDGYYYDITEFSARHPGGDVILYYTEKGEDATQAIQQFHNRFFPKVKSLLETMKKRPATQIEMYVEGQKYWGADFVLGAGGPIDPVIEVITRELKITNTMRFRDAHGRTDKTITINGGRTTLMNPKLNKVSVFLSDPLTPEEAKRHRDITNDFNELFYWMKSQGMFESSPWRIICRLEECAGRAGWVMHDAGHHSLTGNHIVDRRIHSIFLGILDGVGAAWWRRRHNKHHAMPQRIDYDGDLNTMPLIANSIEIVKDPRQGNSFFIQNQSKAPWFHSCRSPIKRIKMKNVNRVRVWAQFIDNRREKGSREDLLGSNPHSNAEEGARLLWKNAQKNEKKNNTSDVINKIIPQRNPLATIEVWSP</sequence>